<protein>
    <submittedName>
        <fullName evidence="2">Uncharacterized protein</fullName>
    </submittedName>
</protein>
<keyword evidence="3" id="KW-1185">Reference proteome</keyword>
<feature type="compositionally biased region" description="Polar residues" evidence="1">
    <location>
        <begin position="1"/>
        <end position="10"/>
    </location>
</feature>
<reference evidence="3" key="2">
    <citation type="submission" date="2015-01" db="EMBL/GenBank/DDBJ databases">
        <title>Evolutionary Origins and Diversification of the Mycorrhizal Mutualists.</title>
        <authorList>
            <consortium name="DOE Joint Genome Institute"/>
            <consortium name="Mycorrhizal Genomics Consortium"/>
            <person name="Kohler A."/>
            <person name="Kuo A."/>
            <person name="Nagy L.G."/>
            <person name="Floudas D."/>
            <person name="Copeland A."/>
            <person name="Barry K.W."/>
            <person name="Cichocki N."/>
            <person name="Veneault-Fourrey C."/>
            <person name="LaButti K."/>
            <person name="Lindquist E.A."/>
            <person name="Lipzen A."/>
            <person name="Lundell T."/>
            <person name="Morin E."/>
            <person name="Murat C."/>
            <person name="Riley R."/>
            <person name="Ohm R."/>
            <person name="Sun H."/>
            <person name="Tunlid A."/>
            <person name="Henrissat B."/>
            <person name="Grigoriev I.V."/>
            <person name="Hibbett D.S."/>
            <person name="Martin F."/>
        </authorList>
    </citation>
    <scope>NUCLEOTIDE SEQUENCE [LARGE SCALE GENOMIC DNA]</scope>
    <source>
        <strain evidence="3">441</strain>
    </source>
</reference>
<evidence type="ECO:0000256" key="1">
    <source>
        <dbReference type="SAM" id="MobiDB-lite"/>
    </source>
</evidence>
<dbReference type="OrthoDB" id="2662732at2759"/>
<evidence type="ECO:0000313" key="3">
    <source>
        <dbReference type="Proteomes" id="UP000054018"/>
    </source>
</evidence>
<dbReference type="Proteomes" id="UP000054018">
    <property type="component" value="Unassembled WGS sequence"/>
</dbReference>
<dbReference type="STRING" id="765257.A0A0C9Y163"/>
<dbReference type="HOGENOM" id="CLU_1687382_0_0_1"/>
<dbReference type="AlphaFoldDB" id="A0A0C9Y163"/>
<dbReference type="EMBL" id="KN834361">
    <property type="protein sequence ID" value="KIK10916.1"/>
    <property type="molecule type" value="Genomic_DNA"/>
</dbReference>
<accession>A0A0C9Y163</accession>
<proteinExistence type="predicted"/>
<feature type="region of interest" description="Disordered" evidence="1">
    <location>
        <begin position="1"/>
        <end position="24"/>
    </location>
</feature>
<evidence type="ECO:0000313" key="2">
    <source>
        <dbReference type="EMBL" id="KIK10916.1"/>
    </source>
</evidence>
<sequence>MATRGSNQAAMQGGRGNSPASGENALVRLPPIQWDATRTELLVSWLLNHAADHHILFHNKNTGGPSSAPPAVPGDKLSGCNKKEVRLAIASHIFAGDPIYGGQWAVNSEKFQLSIMNRLVLSLKDKYCEHIKSLNQTGAGVAPGTSNLRGKCSQAW</sequence>
<name>A0A0C9Y163_9AGAM</name>
<reference evidence="2 3" key="1">
    <citation type="submission" date="2014-04" db="EMBL/GenBank/DDBJ databases">
        <authorList>
            <consortium name="DOE Joint Genome Institute"/>
            <person name="Kuo A."/>
            <person name="Kohler A."/>
            <person name="Costa M.D."/>
            <person name="Nagy L.G."/>
            <person name="Floudas D."/>
            <person name="Copeland A."/>
            <person name="Barry K.W."/>
            <person name="Cichocki N."/>
            <person name="Veneault-Fourrey C."/>
            <person name="LaButti K."/>
            <person name="Lindquist E.A."/>
            <person name="Lipzen A."/>
            <person name="Lundell T."/>
            <person name="Morin E."/>
            <person name="Murat C."/>
            <person name="Sun H."/>
            <person name="Tunlid A."/>
            <person name="Henrissat B."/>
            <person name="Grigoriev I.V."/>
            <person name="Hibbett D.S."/>
            <person name="Martin F."/>
            <person name="Nordberg H.P."/>
            <person name="Cantor M.N."/>
            <person name="Hua S.X."/>
        </authorList>
    </citation>
    <scope>NUCLEOTIDE SEQUENCE [LARGE SCALE GENOMIC DNA]</scope>
    <source>
        <strain evidence="2 3">441</strain>
    </source>
</reference>
<gene>
    <name evidence="2" type="ORF">PISMIDRAFT_19957</name>
</gene>
<organism evidence="2 3">
    <name type="scientific">Pisolithus microcarpus 441</name>
    <dbReference type="NCBI Taxonomy" id="765257"/>
    <lineage>
        <taxon>Eukaryota</taxon>
        <taxon>Fungi</taxon>
        <taxon>Dikarya</taxon>
        <taxon>Basidiomycota</taxon>
        <taxon>Agaricomycotina</taxon>
        <taxon>Agaricomycetes</taxon>
        <taxon>Agaricomycetidae</taxon>
        <taxon>Boletales</taxon>
        <taxon>Sclerodermatineae</taxon>
        <taxon>Pisolithaceae</taxon>
        <taxon>Pisolithus</taxon>
    </lineage>
</organism>